<dbReference type="InterPro" id="IPR014729">
    <property type="entry name" value="Rossmann-like_a/b/a_fold"/>
</dbReference>
<dbReference type="InterPro" id="IPR013155">
    <property type="entry name" value="M/V/L/I-tRNA-synth_anticd-bd"/>
</dbReference>
<evidence type="ECO:0000256" key="4">
    <source>
        <dbReference type="ARBA" id="ARBA00022741"/>
    </source>
</evidence>
<evidence type="ECO:0000256" key="5">
    <source>
        <dbReference type="ARBA" id="ARBA00022840"/>
    </source>
</evidence>
<dbReference type="InterPro" id="IPR009008">
    <property type="entry name" value="Val/Leu/Ile-tRNA-synth_edit"/>
</dbReference>
<dbReference type="STRING" id="1801752.A3J61_01085"/>
<dbReference type="Gene3D" id="3.40.50.620">
    <property type="entry name" value="HUPs"/>
    <property type="match status" value="2"/>
</dbReference>
<sequence>MEDEHNQAQNVPAKLLKPYDPAETEGRIYKLWEESGFFNPDVCIQKGVTKNDAESFSIVLPPPNVTGRLHLGHALEHSLQDAVVRFKRMQGYKTLWIPGTDHAAIATQARFEKNLTKETGKSRHDFSRNDFFNMVNEFGLINQKDMQTQMRLFGSSLDWSREAFTLDANRSLAVRTAFKQMYDEGLIYKGHKVINWDPKGQTTVSDDELVYVERDATLYTFKYSANFPISISTTRPETKVGDTAVAVNPNDERYKQYIGQEFDAVFCNVPIHIKIIADYSVEAEFGTGALGVTPAHSQIDAEIAMRHELPSVQVINEYAKIMVGDENLIGKKTSEAREIVAQWLRDNNLMEKEEKIKQNVSTSERTEAIIEPLPKMQWFINVNKQIPSHKNKTLKELMLEAVEKDGVKIIPDRFDKTYRHWINNLRDWCISRQIIYGHQIPVWYKGDELYCGINPPAGEPEGDGWTQDTDTLDTWFSSGLWTFSTLGWPNNTDDFKNYHPTTLINPGYEILPPWVARMILMSKYLLNEVPFKTVYLHGIVRDSKGIKFSKSLKNGIEPEEIIKDCGTDALRMSMVVGIGPGNDTNFDIQKVKAYSKFANKLWNITRFILSSTTQTNTLDLSQKPNLPDTESNILDEFEAILIDITTDIENYRLYIASEKLYHYVWHNFADIIIEESKDILKNGSTDEKNNRSWLLMYILTRSIQALHPFMPFITEELWSFLPKTNKEQDNLLIITPWPITAGKQ</sequence>
<dbReference type="SUPFAM" id="SSF47323">
    <property type="entry name" value="Anticodon-binding domain of a subclass of class I aminoacyl-tRNA synthetases"/>
    <property type="match status" value="1"/>
</dbReference>
<comment type="similarity">
    <text evidence="10">Belongs to the class-I aminoacyl-tRNA synthetase family.</text>
</comment>
<dbReference type="CDD" id="cd07962">
    <property type="entry name" value="Anticodon_Ia_Val"/>
    <property type="match status" value="1"/>
</dbReference>
<comment type="catalytic activity">
    <reaction evidence="8">
        <text>tRNA(Val) + L-valine + ATP = L-valyl-tRNA(Val) + AMP + diphosphate</text>
        <dbReference type="Rhea" id="RHEA:10704"/>
        <dbReference type="Rhea" id="RHEA-COMP:9672"/>
        <dbReference type="Rhea" id="RHEA-COMP:9708"/>
        <dbReference type="ChEBI" id="CHEBI:30616"/>
        <dbReference type="ChEBI" id="CHEBI:33019"/>
        <dbReference type="ChEBI" id="CHEBI:57762"/>
        <dbReference type="ChEBI" id="CHEBI:78442"/>
        <dbReference type="ChEBI" id="CHEBI:78537"/>
        <dbReference type="ChEBI" id="CHEBI:456215"/>
        <dbReference type="EC" id="6.1.1.9"/>
    </reaction>
</comment>
<dbReference type="Gene3D" id="1.10.730.10">
    <property type="entry name" value="Isoleucyl-tRNA Synthetase, Domain 1"/>
    <property type="match status" value="1"/>
</dbReference>
<dbReference type="PROSITE" id="PS00178">
    <property type="entry name" value="AA_TRNA_LIGASE_I"/>
    <property type="match status" value="1"/>
</dbReference>
<evidence type="ECO:0000259" key="11">
    <source>
        <dbReference type="Pfam" id="PF00133"/>
    </source>
</evidence>
<dbReference type="InterPro" id="IPR033705">
    <property type="entry name" value="Anticodon_Ia_Val"/>
</dbReference>
<dbReference type="EMBL" id="MFUC01000004">
    <property type="protein sequence ID" value="OGI72547.1"/>
    <property type="molecule type" value="Genomic_DNA"/>
</dbReference>
<evidence type="ECO:0000256" key="1">
    <source>
        <dbReference type="ARBA" id="ARBA00013169"/>
    </source>
</evidence>
<dbReference type="GO" id="GO:0002161">
    <property type="term" value="F:aminoacyl-tRNA deacylase activity"/>
    <property type="evidence" value="ECO:0007669"/>
    <property type="project" value="InterPro"/>
</dbReference>
<dbReference type="GO" id="GO:0006438">
    <property type="term" value="P:valyl-tRNA aminoacylation"/>
    <property type="evidence" value="ECO:0007669"/>
    <property type="project" value="UniProtKB-UniRule"/>
</dbReference>
<keyword evidence="2" id="KW-0963">Cytoplasm</keyword>
<organism evidence="13 14">
    <name type="scientific">Candidatus Nomurabacteria bacterium RIFCSPHIGHO2_02_FULL_38_15</name>
    <dbReference type="NCBI Taxonomy" id="1801752"/>
    <lineage>
        <taxon>Bacteria</taxon>
        <taxon>Candidatus Nomuraibacteriota</taxon>
    </lineage>
</organism>
<accession>A0A1F6VSA3</accession>
<dbReference type="InterPro" id="IPR001412">
    <property type="entry name" value="aa-tRNA-synth_I_CS"/>
</dbReference>
<keyword evidence="4 10" id="KW-0547">Nucleotide-binding</keyword>
<evidence type="ECO:0000313" key="14">
    <source>
        <dbReference type="Proteomes" id="UP000179686"/>
    </source>
</evidence>
<dbReference type="NCBIfam" id="TIGR00422">
    <property type="entry name" value="valS"/>
    <property type="match status" value="1"/>
</dbReference>
<dbReference type="AlphaFoldDB" id="A0A1F6VSA3"/>
<dbReference type="Proteomes" id="UP000179686">
    <property type="component" value="Unassembled WGS sequence"/>
</dbReference>
<comment type="caution">
    <text evidence="13">The sequence shown here is derived from an EMBL/GenBank/DDBJ whole genome shotgun (WGS) entry which is preliminary data.</text>
</comment>
<evidence type="ECO:0000256" key="8">
    <source>
        <dbReference type="ARBA" id="ARBA00047552"/>
    </source>
</evidence>
<dbReference type="EC" id="6.1.1.9" evidence="1 9"/>
<dbReference type="SUPFAM" id="SSF52374">
    <property type="entry name" value="Nucleotidylyl transferase"/>
    <property type="match status" value="1"/>
</dbReference>
<dbReference type="NCBIfam" id="NF004349">
    <property type="entry name" value="PRK05729.1"/>
    <property type="match status" value="1"/>
</dbReference>
<dbReference type="GO" id="GO:0005829">
    <property type="term" value="C:cytosol"/>
    <property type="evidence" value="ECO:0007669"/>
    <property type="project" value="TreeGrafter"/>
</dbReference>
<dbReference type="SUPFAM" id="SSF50677">
    <property type="entry name" value="ValRS/IleRS/LeuRS editing domain"/>
    <property type="match status" value="1"/>
</dbReference>
<feature type="domain" description="Aminoacyl-tRNA synthetase class Ia" evidence="11">
    <location>
        <begin position="28"/>
        <end position="448"/>
    </location>
</feature>
<dbReference type="GO" id="GO:0005524">
    <property type="term" value="F:ATP binding"/>
    <property type="evidence" value="ECO:0007669"/>
    <property type="project" value="UniProtKB-KW"/>
</dbReference>
<feature type="domain" description="Aminoacyl-tRNA synthetase class Ia" evidence="11">
    <location>
        <begin position="463"/>
        <end position="585"/>
    </location>
</feature>
<keyword evidence="6 10" id="KW-0648">Protein biosynthesis</keyword>
<evidence type="ECO:0000256" key="3">
    <source>
        <dbReference type="ARBA" id="ARBA00022598"/>
    </source>
</evidence>
<dbReference type="Pfam" id="PF08264">
    <property type="entry name" value="Anticodon_1"/>
    <property type="match status" value="1"/>
</dbReference>
<keyword evidence="7 10" id="KW-0030">Aminoacyl-tRNA synthetase</keyword>
<evidence type="ECO:0000313" key="13">
    <source>
        <dbReference type="EMBL" id="OGI72547.1"/>
    </source>
</evidence>
<name>A0A1F6VSA3_9BACT</name>
<keyword evidence="5 10" id="KW-0067">ATP-binding</keyword>
<dbReference type="CDD" id="cd00817">
    <property type="entry name" value="ValRS_core"/>
    <property type="match status" value="1"/>
</dbReference>
<evidence type="ECO:0000256" key="9">
    <source>
        <dbReference type="NCBIfam" id="TIGR00422"/>
    </source>
</evidence>
<dbReference type="InterPro" id="IPR002303">
    <property type="entry name" value="Valyl-tRNA_ligase"/>
</dbReference>
<keyword evidence="3 10" id="KW-0436">Ligase</keyword>
<protein>
    <recommendedName>
        <fullName evidence="1 9">Valine--tRNA ligase</fullName>
        <ecNumber evidence="1 9">6.1.1.9</ecNumber>
    </recommendedName>
</protein>
<dbReference type="InterPro" id="IPR009080">
    <property type="entry name" value="tRNAsynth_Ia_anticodon-bd"/>
</dbReference>
<dbReference type="PRINTS" id="PR00986">
    <property type="entry name" value="TRNASYNTHVAL"/>
</dbReference>
<evidence type="ECO:0000256" key="7">
    <source>
        <dbReference type="ARBA" id="ARBA00023146"/>
    </source>
</evidence>
<evidence type="ECO:0000256" key="2">
    <source>
        <dbReference type="ARBA" id="ARBA00022490"/>
    </source>
</evidence>
<dbReference type="PANTHER" id="PTHR11946:SF93">
    <property type="entry name" value="VALINE--TRNA LIGASE, CHLOROPLASTIC_MITOCHONDRIAL 2"/>
    <property type="match status" value="1"/>
</dbReference>
<dbReference type="Pfam" id="PF00133">
    <property type="entry name" value="tRNA-synt_1"/>
    <property type="match status" value="2"/>
</dbReference>
<dbReference type="PANTHER" id="PTHR11946">
    <property type="entry name" value="VALYL-TRNA SYNTHETASES"/>
    <property type="match status" value="1"/>
</dbReference>
<dbReference type="FunFam" id="3.40.50.620:FF:000020">
    <property type="entry name" value="Valine--tRNA ligase, mitochondrial"/>
    <property type="match status" value="1"/>
</dbReference>
<evidence type="ECO:0000259" key="12">
    <source>
        <dbReference type="Pfam" id="PF08264"/>
    </source>
</evidence>
<feature type="domain" description="Methionyl/Valyl/Leucyl/Isoleucyl-tRNA synthetase anticodon-binding" evidence="12">
    <location>
        <begin position="632"/>
        <end position="739"/>
    </location>
</feature>
<gene>
    <name evidence="13" type="ORF">A3J61_01085</name>
</gene>
<dbReference type="GO" id="GO:0004832">
    <property type="term" value="F:valine-tRNA ligase activity"/>
    <property type="evidence" value="ECO:0007669"/>
    <property type="project" value="UniProtKB-UniRule"/>
</dbReference>
<reference evidence="13 14" key="1">
    <citation type="journal article" date="2016" name="Nat. Commun.">
        <title>Thousands of microbial genomes shed light on interconnected biogeochemical processes in an aquifer system.</title>
        <authorList>
            <person name="Anantharaman K."/>
            <person name="Brown C.T."/>
            <person name="Hug L.A."/>
            <person name="Sharon I."/>
            <person name="Castelle C.J."/>
            <person name="Probst A.J."/>
            <person name="Thomas B.C."/>
            <person name="Singh A."/>
            <person name="Wilkins M.J."/>
            <person name="Karaoz U."/>
            <person name="Brodie E.L."/>
            <person name="Williams K.H."/>
            <person name="Hubbard S.S."/>
            <person name="Banfield J.F."/>
        </authorList>
    </citation>
    <scope>NUCLEOTIDE SEQUENCE [LARGE SCALE GENOMIC DNA]</scope>
</reference>
<proteinExistence type="inferred from homology"/>
<dbReference type="InterPro" id="IPR002300">
    <property type="entry name" value="aa-tRNA-synth_Ia"/>
</dbReference>
<evidence type="ECO:0000256" key="10">
    <source>
        <dbReference type="RuleBase" id="RU363035"/>
    </source>
</evidence>
<evidence type="ECO:0000256" key="6">
    <source>
        <dbReference type="ARBA" id="ARBA00022917"/>
    </source>
</evidence>